<reference evidence="2 3" key="1">
    <citation type="submission" date="2015-07" db="EMBL/GenBank/DDBJ databases">
        <authorList>
            <person name="Ju K.-S."/>
            <person name="Doroghazi J.R."/>
            <person name="Metcalf W.W."/>
        </authorList>
    </citation>
    <scope>NUCLEOTIDE SEQUENCE [LARGE SCALE GENOMIC DNA]</scope>
    <source>
        <strain evidence="2 3">NRRL B-3589</strain>
    </source>
</reference>
<dbReference type="Gene3D" id="3.40.50.12780">
    <property type="entry name" value="N-terminal domain of ligase-like"/>
    <property type="match status" value="1"/>
</dbReference>
<dbReference type="InterPro" id="IPR000873">
    <property type="entry name" value="AMP-dep_synth/lig_dom"/>
</dbReference>
<name>A0ABR5JE46_9ACTN</name>
<dbReference type="InterPro" id="IPR020845">
    <property type="entry name" value="AMP-binding_CS"/>
</dbReference>
<dbReference type="PANTHER" id="PTHR24096">
    <property type="entry name" value="LONG-CHAIN-FATTY-ACID--COA LIGASE"/>
    <property type="match status" value="1"/>
</dbReference>
<sequence length="128" mass="12817">ADSAPGEAAWPAPAPADVAMLMYSSGTTGRPKGVVVTHATWVAQTARALRELPAIGPGDVVLAVAPMSHFGGSIGLDCAVSGAATVTMAHFDPREVLAAVDAFGVTVLPLAPIMLDRVARAAEESAGA</sequence>
<feature type="non-terminal residue" evidence="2">
    <location>
        <position position="128"/>
    </location>
</feature>
<proteinExistence type="predicted"/>
<keyword evidence="3" id="KW-1185">Reference proteome</keyword>
<dbReference type="SUPFAM" id="SSF56801">
    <property type="entry name" value="Acetyl-CoA synthetase-like"/>
    <property type="match status" value="1"/>
</dbReference>
<evidence type="ECO:0000313" key="2">
    <source>
        <dbReference type="EMBL" id="KOG91644.1"/>
    </source>
</evidence>
<dbReference type="InterPro" id="IPR042099">
    <property type="entry name" value="ANL_N_sf"/>
</dbReference>
<dbReference type="Proteomes" id="UP000037020">
    <property type="component" value="Unassembled WGS sequence"/>
</dbReference>
<gene>
    <name evidence="2" type="ORF">ADK38_02040</name>
</gene>
<evidence type="ECO:0000259" key="1">
    <source>
        <dbReference type="Pfam" id="PF00501"/>
    </source>
</evidence>
<feature type="domain" description="AMP-dependent synthetase/ligase" evidence="1">
    <location>
        <begin position="11"/>
        <end position="124"/>
    </location>
</feature>
<dbReference type="EMBL" id="LGUT01000153">
    <property type="protein sequence ID" value="KOG91644.1"/>
    <property type="molecule type" value="Genomic_DNA"/>
</dbReference>
<protein>
    <recommendedName>
        <fullName evidence="1">AMP-dependent synthetase/ligase domain-containing protein</fullName>
    </recommendedName>
</protein>
<comment type="caution">
    <text evidence="2">The sequence shown here is derived from an EMBL/GenBank/DDBJ whole genome shotgun (WGS) entry which is preliminary data.</text>
</comment>
<dbReference type="Pfam" id="PF00501">
    <property type="entry name" value="AMP-binding"/>
    <property type="match status" value="1"/>
</dbReference>
<feature type="non-terminal residue" evidence="2">
    <location>
        <position position="1"/>
    </location>
</feature>
<accession>A0ABR5JE46</accession>
<dbReference type="PROSITE" id="PS00455">
    <property type="entry name" value="AMP_BINDING"/>
    <property type="match status" value="1"/>
</dbReference>
<organism evidence="2 3">
    <name type="scientific">Streptomyces varsoviensis</name>
    <dbReference type="NCBI Taxonomy" id="67373"/>
    <lineage>
        <taxon>Bacteria</taxon>
        <taxon>Bacillati</taxon>
        <taxon>Actinomycetota</taxon>
        <taxon>Actinomycetes</taxon>
        <taxon>Kitasatosporales</taxon>
        <taxon>Streptomycetaceae</taxon>
        <taxon>Streptomyces</taxon>
    </lineage>
</organism>
<evidence type="ECO:0000313" key="3">
    <source>
        <dbReference type="Proteomes" id="UP000037020"/>
    </source>
</evidence>